<dbReference type="RefSeq" id="WP_344281794.1">
    <property type="nucleotide sequence ID" value="NZ_BAAAKV010000058.1"/>
</dbReference>
<feature type="region of interest" description="Disordered" evidence="1">
    <location>
        <begin position="95"/>
        <end position="145"/>
    </location>
</feature>
<evidence type="ECO:0000313" key="4">
    <source>
        <dbReference type="EMBL" id="GAA1189265.1"/>
    </source>
</evidence>
<dbReference type="EMBL" id="BAAAKV010000058">
    <property type="protein sequence ID" value="GAA1189265.1"/>
    <property type="molecule type" value="Genomic_DNA"/>
</dbReference>
<feature type="domain" description="DUF2510" evidence="3">
    <location>
        <begin position="7"/>
        <end position="43"/>
    </location>
</feature>
<feature type="transmembrane region" description="Helical" evidence="2">
    <location>
        <begin position="69"/>
        <end position="89"/>
    </location>
</feature>
<dbReference type="Pfam" id="PF10708">
    <property type="entry name" value="DUF2510"/>
    <property type="match status" value="1"/>
</dbReference>
<name>A0ABN1V1V4_9ACTN</name>
<keyword evidence="5" id="KW-1185">Reference proteome</keyword>
<evidence type="ECO:0000259" key="3">
    <source>
        <dbReference type="Pfam" id="PF10708"/>
    </source>
</evidence>
<feature type="compositionally biased region" description="Low complexity" evidence="1">
    <location>
        <begin position="97"/>
        <end position="114"/>
    </location>
</feature>
<gene>
    <name evidence="4" type="ORF">GCM10009654_53500</name>
</gene>
<feature type="compositionally biased region" description="Pro residues" evidence="1">
    <location>
        <begin position="48"/>
        <end position="61"/>
    </location>
</feature>
<evidence type="ECO:0000256" key="2">
    <source>
        <dbReference type="SAM" id="Phobius"/>
    </source>
</evidence>
<reference evidence="4 5" key="1">
    <citation type="journal article" date="2019" name="Int. J. Syst. Evol. Microbiol.">
        <title>The Global Catalogue of Microorganisms (GCM) 10K type strain sequencing project: providing services to taxonomists for standard genome sequencing and annotation.</title>
        <authorList>
            <consortium name="The Broad Institute Genomics Platform"/>
            <consortium name="The Broad Institute Genome Sequencing Center for Infectious Disease"/>
            <person name="Wu L."/>
            <person name="Ma J."/>
        </authorList>
    </citation>
    <scope>NUCLEOTIDE SEQUENCE [LARGE SCALE GENOMIC DNA]</scope>
    <source>
        <strain evidence="4 5">JCM 12696</strain>
    </source>
</reference>
<dbReference type="Proteomes" id="UP001501371">
    <property type="component" value="Unassembled WGS sequence"/>
</dbReference>
<organism evidence="4 5">
    <name type="scientific">Streptomyces hebeiensis</name>
    <dbReference type="NCBI Taxonomy" id="229486"/>
    <lineage>
        <taxon>Bacteria</taxon>
        <taxon>Bacillati</taxon>
        <taxon>Actinomycetota</taxon>
        <taxon>Actinomycetes</taxon>
        <taxon>Kitasatosporales</taxon>
        <taxon>Streptomycetaceae</taxon>
        <taxon>Streptomyces</taxon>
    </lineage>
</organism>
<keyword evidence="2" id="KW-0472">Membrane</keyword>
<feature type="compositionally biased region" description="Low complexity" evidence="1">
    <location>
        <begin position="37"/>
        <end position="47"/>
    </location>
</feature>
<sequence length="320" mass="32383">MTHTTPPGWYPDPGHSGDGPRQERWWDGSVWTDEVRAPAPAASAAWGPPAPPPYPPSPPRSPGGRGRRVAVGVIASVVVLAVAGGFYLLGQGTDGNSPAAEARSGASAAPSRPGQEGGAPDGGQREPGGPDDEGDSPGQPRTEEGYATDAASGIAIPVPDGWKGESGPVGAGVTTGTYACPGETSQQCVRGGVFSAPAAALKIKGATAKAAAEQDIEANAEESYGGDTYGEISSHEELKAEEVTVAGQKGYLVRWKVVTAKGDDGYVQSLAFPSPATPRLMVVVRSGFDVNDKAPELSVMDEITQGIKAAAGGGGSGRDV</sequence>
<evidence type="ECO:0000313" key="5">
    <source>
        <dbReference type="Proteomes" id="UP001501371"/>
    </source>
</evidence>
<comment type="caution">
    <text evidence="4">The sequence shown here is derived from an EMBL/GenBank/DDBJ whole genome shotgun (WGS) entry which is preliminary data.</text>
</comment>
<protein>
    <recommendedName>
        <fullName evidence="3">DUF2510 domain-containing protein</fullName>
    </recommendedName>
</protein>
<feature type="region of interest" description="Disordered" evidence="1">
    <location>
        <begin position="1"/>
        <end position="67"/>
    </location>
</feature>
<proteinExistence type="predicted"/>
<accession>A0ABN1V1V4</accession>
<evidence type="ECO:0000256" key="1">
    <source>
        <dbReference type="SAM" id="MobiDB-lite"/>
    </source>
</evidence>
<keyword evidence="2" id="KW-0812">Transmembrane</keyword>
<keyword evidence="2" id="KW-1133">Transmembrane helix</keyword>
<dbReference type="InterPro" id="IPR018929">
    <property type="entry name" value="DUF2510"/>
</dbReference>